<gene>
    <name evidence="2" type="primary">larE</name>
    <name evidence="2" type="ORF">ENS19_05425</name>
</gene>
<dbReference type="InterPro" id="IPR052188">
    <property type="entry name" value="Ni-pincer_cofactor_biosynth"/>
</dbReference>
<dbReference type="PIRSF" id="PIRSF006661">
    <property type="entry name" value="PP-lp_UCP006661"/>
    <property type="match status" value="1"/>
</dbReference>
<protein>
    <submittedName>
        <fullName evidence="2">ATP-dependent sacrificial sulfur transferase LarE</fullName>
    </submittedName>
</protein>
<feature type="domain" description="Asparagine synthetase" evidence="1">
    <location>
        <begin position="41"/>
        <end position="99"/>
    </location>
</feature>
<dbReference type="InterPro" id="IPR014729">
    <property type="entry name" value="Rossmann-like_a/b/a_fold"/>
</dbReference>
<proteinExistence type="predicted"/>
<organism evidence="2">
    <name type="scientific">Candidatus Methanomethylicus mesodigestus</name>
    <dbReference type="NCBI Taxonomy" id="1867258"/>
    <lineage>
        <taxon>Archaea</taxon>
        <taxon>Thermoproteota</taxon>
        <taxon>Methanosuratincolia</taxon>
        <taxon>Candidatus Methanomethylicales</taxon>
        <taxon>Candidatus Methanomethylicaceae</taxon>
        <taxon>Candidatus Methanomethylicus</taxon>
    </lineage>
</organism>
<dbReference type="InterPro" id="IPR005232">
    <property type="entry name" value="LarE"/>
</dbReference>
<evidence type="ECO:0000259" key="1">
    <source>
        <dbReference type="Pfam" id="PF00733"/>
    </source>
</evidence>
<dbReference type="Pfam" id="PF00733">
    <property type="entry name" value="Asn_synthase"/>
    <property type="match status" value="1"/>
</dbReference>
<dbReference type="AlphaFoldDB" id="A0A7C3F269"/>
<dbReference type="GO" id="GO:0016783">
    <property type="term" value="F:sulfurtransferase activity"/>
    <property type="evidence" value="ECO:0007669"/>
    <property type="project" value="InterPro"/>
</dbReference>
<accession>A0A7C3F269</accession>
<comment type="caution">
    <text evidence="2">The sequence shown here is derived from an EMBL/GenBank/DDBJ whole genome shotgun (WGS) entry which is preliminary data.</text>
</comment>
<dbReference type="NCBIfam" id="TIGR00268">
    <property type="entry name" value="ATP-dependent sacrificial sulfur transferase LarE"/>
    <property type="match status" value="1"/>
</dbReference>
<sequence>MRWQWTRRSRSLESNNLRAKACLEKLIDWFRSKDGAAIAYSGGTDSTVVAAAAFASLKEKALAITVKSDFIPDDEIEAARAAAKKIGIRHIIHEVRLPRKIMMNPRERCYLCKLLIMGEVKRIAKEWGHYCIADGTNLDDLKSDRPGRRALEEQGIRSPLIDVGVDKAAIKGIAKLLGFDPKAPNSCLATRFTHGARITKLELRKVHLAERAIRERGFDCVRVRNFGELAKIEVERDRIQEFVNMEGLDGLLSKLHDLGFHRVALDLEGYRPSSTDGNGKPTIVQKRE</sequence>
<dbReference type="SUPFAM" id="SSF52402">
    <property type="entry name" value="Adenine nucleotide alpha hydrolases-like"/>
    <property type="match status" value="1"/>
</dbReference>
<name>A0A7C3F269_9CREN</name>
<dbReference type="PANTHER" id="PTHR43169:SF2">
    <property type="entry name" value="NAD_GMP SYNTHASE DOMAIN-CONTAINING PROTEIN"/>
    <property type="match status" value="1"/>
</dbReference>
<keyword evidence="2" id="KW-0808">Transferase</keyword>
<evidence type="ECO:0000313" key="2">
    <source>
        <dbReference type="EMBL" id="HFK20708.1"/>
    </source>
</evidence>
<reference evidence="2" key="1">
    <citation type="journal article" date="2020" name="mSystems">
        <title>Genome- and Community-Level Interaction Insights into Carbon Utilization and Element Cycling Functions of Hydrothermarchaeota in Hydrothermal Sediment.</title>
        <authorList>
            <person name="Zhou Z."/>
            <person name="Liu Y."/>
            <person name="Xu W."/>
            <person name="Pan J."/>
            <person name="Luo Z.H."/>
            <person name="Li M."/>
        </authorList>
    </citation>
    <scope>NUCLEOTIDE SEQUENCE [LARGE SCALE GENOMIC DNA]</scope>
    <source>
        <strain evidence="2">SpSt-468</strain>
    </source>
</reference>
<dbReference type="PANTHER" id="PTHR43169">
    <property type="entry name" value="EXSB FAMILY PROTEIN"/>
    <property type="match status" value="1"/>
</dbReference>
<dbReference type="GO" id="GO:0006529">
    <property type="term" value="P:asparagine biosynthetic process"/>
    <property type="evidence" value="ECO:0007669"/>
    <property type="project" value="InterPro"/>
</dbReference>
<dbReference type="EMBL" id="DSTX01000010">
    <property type="protein sequence ID" value="HFK20708.1"/>
    <property type="molecule type" value="Genomic_DNA"/>
</dbReference>
<dbReference type="GO" id="GO:0004066">
    <property type="term" value="F:asparagine synthase (glutamine-hydrolyzing) activity"/>
    <property type="evidence" value="ECO:0007669"/>
    <property type="project" value="InterPro"/>
</dbReference>
<dbReference type="Gene3D" id="3.40.50.620">
    <property type="entry name" value="HUPs"/>
    <property type="match status" value="1"/>
</dbReference>
<dbReference type="InterPro" id="IPR001962">
    <property type="entry name" value="Asn_synthase"/>
</dbReference>